<keyword evidence="17" id="KW-0009">Actin-binding</keyword>
<keyword evidence="9" id="KW-0433">Leucine-rich repeat</keyword>
<dbReference type="Gene3D" id="3.90.650.10">
    <property type="entry name" value="PurM-like C-terminal domain"/>
    <property type="match status" value="2"/>
</dbReference>
<evidence type="ECO:0000256" key="15">
    <source>
        <dbReference type="ARBA" id="ARBA00022842"/>
    </source>
</evidence>
<keyword evidence="13" id="KW-0658">Purine biosynthesis</keyword>
<dbReference type="Gene3D" id="1.10.510.10">
    <property type="entry name" value="Transferase(Phosphotransferase) domain 1"/>
    <property type="match status" value="1"/>
</dbReference>
<evidence type="ECO:0000256" key="13">
    <source>
        <dbReference type="ARBA" id="ARBA00022755"/>
    </source>
</evidence>
<evidence type="ECO:0000313" key="23">
    <source>
        <dbReference type="EMBL" id="OQS07072.1"/>
    </source>
</evidence>
<dbReference type="Gene3D" id="1.20.58.570">
    <property type="match status" value="1"/>
</dbReference>
<evidence type="ECO:0000313" key="24">
    <source>
        <dbReference type="Proteomes" id="UP000243217"/>
    </source>
</evidence>
<dbReference type="InterPro" id="IPR055181">
    <property type="entry name" value="FGAR-AT_PurM_N-like"/>
</dbReference>
<dbReference type="CDD" id="cd01740">
    <property type="entry name" value="GATase1_FGAR_AT"/>
    <property type="match status" value="1"/>
</dbReference>
<dbReference type="GO" id="GO:0004672">
    <property type="term" value="F:protein kinase activity"/>
    <property type="evidence" value="ECO:0007669"/>
    <property type="project" value="InterPro"/>
</dbReference>
<dbReference type="InterPro" id="IPR042276">
    <property type="entry name" value="CapZ_alpha/beta_2"/>
</dbReference>
<dbReference type="Pfam" id="PF02769">
    <property type="entry name" value="AIRS_C"/>
    <property type="match status" value="2"/>
</dbReference>
<dbReference type="InterPro" id="IPR032675">
    <property type="entry name" value="LRR_dom_sf"/>
</dbReference>
<keyword evidence="14" id="KW-0067">ATP-binding</keyword>
<dbReference type="Gene3D" id="3.90.1150.210">
    <property type="entry name" value="F-actin capping protein, beta subunit"/>
    <property type="match status" value="1"/>
</dbReference>
<dbReference type="PANTHER" id="PTHR10099:SF1">
    <property type="entry name" value="PHOSPHORIBOSYLFORMYLGLYCINAMIDINE SYNTHASE"/>
    <property type="match status" value="1"/>
</dbReference>
<evidence type="ECO:0000256" key="16">
    <source>
        <dbReference type="ARBA" id="ARBA00022962"/>
    </source>
</evidence>
<dbReference type="FunFam" id="3.90.1150.210:FF:000006">
    <property type="entry name" value="F-actin-capping protein subunit beta"/>
    <property type="match status" value="1"/>
</dbReference>
<keyword evidence="11" id="KW-0677">Repeat</keyword>
<dbReference type="FunFam" id="1.20.58.570:FF:000001">
    <property type="entry name" value="F-actin-capping protein subunit beta"/>
    <property type="match status" value="1"/>
</dbReference>
<evidence type="ECO:0000256" key="17">
    <source>
        <dbReference type="ARBA" id="ARBA00023203"/>
    </source>
</evidence>
<proteinExistence type="inferred from homology"/>
<dbReference type="InterPro" id="IPR041609">
    <property type="entry name" value="PurL_linker"/>
</dbReference>
<dbReference type="NCBIfam" id="NF003672">
    <property type="entry name" value="PRK05297.1"/>
    <property type="match status" value="1"/>
</dbReference>
<evidence type="ECO:0000259" key="22">
    <source>
        <dbReference type="PROSITE" id="PS50011"/>
    </source>
</evidence>
<evidence type="ECO:0000256" key="3">
    <source>
        <dbReference type="ARBA" id="ARBA00006039"/>
    </source>
</evidence>
<dbReference type="SUPFAM" id="SSF82697">
    <property type="entry name" value="PurS-like"/>
    <property type="match status" value="1"/>
</dbReference>
<evidence type="ECO:0000256" key="18">
    <source>
        <dbReference type="ARBA" id="ARBA00023212"/>
    </source>
</evidence>
<comment type="similarity">
    <text evidence="4">In the N-terminal section; belongs to the FGAMS family.</text>
</comment>
<dbReference type="GO" id="GO:0005524">
    <property type="term" value="F:ATP binding"/>
    <property type="evidence" value="ECO:0007669"/>
    <property type="project" value="UniProtKB-KW"/>
</dbReference>
<dbReference type="GO" id="GO:0005737">
    <property type="term" value="C:cytoplasm"/>
    <property type="evidence" value="ECO:0007669"/>
    <property type="project" value="InterPro"/>
</dbReference>
<dbReference type="FunFam" id="3.90.650.10:FF:000006">
    <property type="entry name" value="Phosphoribosylformylglycinamidine synthase, putative"/>
    <property type="match status" value="1"/>
</dbReference>
<evidence type="ECO:0000256" key="1">
    <source>
        <dbReference type="ARBA" id="ARBA00004245"/>
    </source>
</evidence>
<dbReference type="SUPFAM" id="SSF90096">
    <property type="entry name" value="Subunits of heterodimeric actin filament capping protein Capz"/>
    <property type="match status" value="1"/>
</dbReference>
<dbReference type="InterPro" id="IPR037282">
    <property type="entry name" value="CapZ_alpha/beta"/>
</dbReference>
<name>A0A1W0A9U7_9STRA</name>
<dbReference type="GO" id="GO:0051016">
    <property type="term" value="P:barbed-end actin filament capping"/>
    <property type="evidence" value="ECO:0007669"/>
    <property type="project" value="InterPro"/>
</dbReference>
<dbReference type="SUPFAM" id="SSF56112">
    <property type="entry name" value="Protein kinase-like (PK-like)"/>
    <property type="match status" value="1"/>
</dbReference>
<dbReference type="OrthoDB" id="6666987at2759"/>
<comment type="pathway">
    <text evidence="2">Purine metabolism; IMP biosynthesis via de novo pathway; 5-amino-1-(5-phospho-D-ribosyl)imidazole from N(2)-formyl-N(1)-(5-phospho-D-ribosyl)glycinamide: step 1/2.</text>
</comment>
<dbReference type="Pfam" id="PF01115">
    <property type="entry name" value="F_actin_cap_B"/>
    <property type="match status" value="1"/>
</dbReference>
<dbReference type="InterPro" id="IPR036921">
    <property type="entry name" value="PurM-like_N_sf"/>
</dbReference>
<dbReference type="NCBIfam" id="TIGR01735">
    <property type="entry name" value="FGAM_synt"/>
    <property type="match status" value="1"/>
</dbReference>
<dbReference type="STRING" id="74557.A0A1W0A9U7"/>
<dbReference type="Proteomes" id="UP000243217">
    <property type="component" value="Unassembled WGS sequence"/>
</dbReference>
<comment type="catalytic activity">
    <reaction evidence="21">
        <text>N(2)-formyl-N(1)-(5-phospho-beta-D-ribosyl)glycinamide + L-glutamine + ATP + H2O = 2-formamido-N(1)-(5-O-phospho-beta-D-ribosyl)acetamidine + L-glutamate + ADP + phosphate + H(+)</text>
        <dbReference type="Rhea" id="RHEA:17129"/>
        <dbReference type="ChEBI" id="CHEBI:15377"/>
        <dbReference type="ChEBI" id="CHEBI:15378"/>
        <dbReference type="ChEBI" id="CHEBI:29985"/>
        <dbReference type="ChEBI" id="CHEBI:30616"/>
        <dbReference type="ChEBI" id="CHEBI:43474"/>
        <dbReference type="ChEBI" id="CHEBI:58359"/>
        <dbReference type="ChEBI" id="CHEBI:147286"/>
        <dbReference type="ChEBI" id="CHEBI:147287"/>
        <dbReference type="ChEBI" id="CHEBI:456216"/>
        <dbReference type="EC" id="6.3.5.3"/>
    </reaction>
</comment>
<gene>
    <name evidence="23" type="ORF">THRCLA_00920</name>
</gene>
<dbReference type="EC" id="6.3.5.3" evidence="5"/>
<dbReference type="UniPathway" id="UPA00074">
    <property type="reaction ID" value="UER00128"/>
</dbReference>
<keyword evidence="12" id="KW-0547">Nucleotide-binding</keyword>
<dbReference type="GO" id="GO:0046872">
    <property type="term" value="F:metal ion binding"/>
    <property type="evidence" value="ECO:0007669"/>
    <property type="project" value="UniProtKB-KW"/>
</dbReference>
<evidence type="ECO:0000256" key="12">
    <source>
        <dbReference type="ARBA" id="ARBA00022741"/>
    </source>
</evidence>
<dbReference type="CDD" id="cd02203">
    <property type="entry name" value="PurL_repeat1"/>
    <property type="match status" value="1"/>
</dbReference>
<evidence type="ECO:0000256" key="21">
    <source>
        <dbReference type="ARBA" id="ARBA00052585"/>
    </source>
</evidence>
<comment type="similarity">
    <text evidence="3">Belongs to the F-actin-capping protein beta subunit family.</text>
</comment>
<dbReference type="InterPro" id="IPR036604">
    <property type="entry name" value="PurS-like_sf"/>
</dbReference>
<dbReference type="GO" id="GO:0004642">
    <property type="term" value="F:phosphoribosylformylglycinamidine synthase activity"/>
    <property type="evidence" value="ECO:0007669"/>
    <property type="project" value="UniProtKB-EC"/>
</dbReference>
<feature type="domain" description="Protein kinase" evidence="22">
    <location>
        <begin position="2040"/>
        <end position="2325"/>
    </location>
</feature>
<keyword evidence="6" id="KW-0117">Actin capping</keyword>
<dbReference type="EMBL" id="JNBS01000281">
    <property type="protein sequence ID" value="OQS07072.1"/>
    <property type="molecule type" value="Genomic_DNA"/>
</dbReference>
<dbReference type="FunFam" id="3.30.1330.10:FF:000009">
    <property type="entry name" value="Probable phosphoribosylformylglycinamidine synthase"/>
    <property type="match status" value="1"/>
</dbReference>
<dbReference type="HAMAP" id="MF_00419">
    <property type="entry name" value="PurL_1"/>
    <property type="match status" value="1"/>
</dbReference>
<evidence type="ECO:0000256" key="8">
    <source>
        <dbReference type="ARBA" id="ARBA00022598"/>
    </source>
</evidence>
<dbReference type="Gene3D" id="3.80.10.10">
    <property type="entry name" value="Ribonuclease Inhibitor"/>
    <property type="match status" value="1"/>
</dbReference>
<sequence length="2343" mass="258569">MSSPRKPAPSAAPAAKKAKTMSLLRYFRTPFLSEHAVSTLKAQHADVTAVATEICFYIELETAASALTTEEEQCLTWLLSETFEPKQYGTTPFVAKSAGAWHVEIGPRMNFSTPWSSNAVSICHACGLTKIKRIERSRIFSITTKPGKLTTEFKEKFLASHMDRMTEQVYEAPLTQFGVFTAPKPVQRIPIMKEGKEALRRVNEENGLGFDEWDLNYYTNLFKEKLKRDPTDVECFDMGQSNSEHSRHWFFGGKIVIDGQEMPETLFKMVKSTLTPESKKNSIIAFHDNSSVIRGAKIKTLAPVNVGGPSALAERNLESHVLLTAETHNFPSGVAPFPGAETGTGGRIRDVQATGRGAHVVAGVSAYSVGQLCLDNYDMPWEDKSLQYPSNLAHPRDIIVQASNGASDYGNKFGEPVVTGFARSFGMVLNNGERREYIKPIMFSAGVGQLNATHCEKGHAEVNMWVVKVGGPCYRIGMGGGAASSRIQDAKTAELDFNAVQRGDAEMENKMNRVIRACIELGDKNPIVSIHDQGAGGNGNVLKEIVEPAGEHRGGARYEVRNILIGDETLSVLEIWGAEYQENNALLLRPADVDIFTRICKRENCPFALLGQVTGDGKVILHDAQDDSTPVDLELDLVLGKMPQKTFTDARTPLPSKELVFPSDVTVKSALDRVLRLLSVGSKRFLTSKVDRCVTGLVAQQPCVGPLQLPLANVSVIAQSHFRSPETGTYTGCASAVGEQPIKGLVNPGAMARLTVGESLTNLVWASLTGSLLDIKCSANWMWAAKLPGEAARMYECCSAMTAFMKDIGVAVDGGKDSLSMAAKVGSENVKAPGTLVVTMYGAVSDVEKTVNPDLKPNGGDLFYIDLGEGKNRLGGSALAQVYKQVGKIVPDMENTTLFSNAFKTLQSCVHNQWLSAGHDRSDGGLLVALLEMAFAGNVGLSVDIPATSAGTTRDVLAALFNEELGMVIQVPKAFETQVKGAFSSANVPLVKLGSITTDGVVYVKVNGQVVVHEPMTQLRDTWEATSFELEKRQRSPDCVELEQANLKHRSTPQWKLSYAPSPTLPKALSTRNEHRVAVLREEGSNGDREMSSAFYLAGFEVWDVTMKDLVSGKVALDERFRGVAFVGGFSFADVLGSAKGWAGVVKYHPNVLAQFKAFRARTDTFSLGVCNGCQFMSLLGWVNPPVTQELENTLTDFEGDLNPRFIDNACEKYVCNFVSVQIQPSNAIMLKGMAGSSLGVWVAHGEGRAHFPHPRLLENVLEKNLAPVRYVNDKNVITEEYPFNPNGSPNGIAGLVSDDGRHFCMMPHPERAFLKFQWPYKTSEIEDAKVSPWLQIFDLMSDDALSCCLNILRRMPPGQVAKDLNDLCQLVPELEDELLQRVDQPLGQMVDPTTGRAFLLCDYNRDGDSYRSPWTNAYFPPIDDGEGFTPSDNLRQLEIQANEIFDVYREMYYQGGISSVYMWDLEPGFAACFLIKKDVHHQRFVENGGWNSIHVIEVQEKNQKEAVYKLTTTILLAMNVNRNELGQLNLDGNLTRQTEKVLPFDSQSTHLTNMGRLIEDMEIEMRSSLDRVYISKTREVINGIRKLRHGPVQGSVFVGELGRAVLKHAKPATNPKAVVQSTYTTACSNAIFRPLGNWTLFGSCIWYPNGSVGIGAYPTELDQRWFDYGINGATTEISVQYLEFLPINEPSLTLNAVGLSQLNKNLVLDDTGAPVAMTMLRLEHNHLTSIENTTFPTHLTSLMLHNNSIRAIGAFQSIALSNLDLSLNTITAIAPPDKLPTSLQTLNLSNNAITALTAPLTLPILSELDLSYNYLKSIANVSWPSRLISLNLSYNGLTSLVNASFPSSLRNLYLNNNSLVEFRASFPTSLTTLCLSGNNITAIYANDTEFDLLNSLQMNSSSCPSFLSTTATNASCFGHNGTRMLWDKYPICMLPDPTVIAPASAPEKSFPYAPVIAGSIGAVAIIAIALCCCFSRQNHQRASHAAPIEMEVRSWYSSALTPQARTPGSALSGFDRPMKESDIRFDKEFRPYFIPPAAITRGNILYRTEYGMVHRALMQKYGEVESKMVTVKQILPEKAEDVDVLAIFFDEIRLVSHLHHPKIVKFIGLTWRSIKQLAIVTEYMDRGDLWSYLQSQVYKPLGWFDNLSIGIGMEVTKLTLLKDIAEGLRYLHTHEPLVYHRDIQAKSIFLSDSWDAKIGEFGTARAINYGEDVLLTENIGTVAWTAPEVLKGLQYTEKADIYSFGVLMSEMDTNCVPYWDALAENTRIRASKTQVAVMIMGNRISPTFQRGCPNAILSMAQRCLSHDPKERPTAREIFKWIDFIQKDNPQVRPQREGLAYKI</sequence>
<dbReference type="PRINTS" id="PR00192">
    <property type="entry name" value="FACTINCAPB"/>
</dbReference>
<dbReference type="SUPFAM" id="SSF109736">
    <property type="entry name" value="FGAM synthase PurL, linker domain"/>
    <property type="match status" value="1"/>
</dbReference>
<dbReference type="Pfam" id="PF18076">
    <property type="entry name" value="FGAR-AT_N"/>
    <property type="match status" value="1"/>
</dbReference>
<evidence type="ECO:0000256" key="10">
    <source>
        <dbReference type="ARBA" id="ARBA00022723"/>
    </source>
</evidence>
<protein>
    <recommendedName>
        <fullName evidence="5">phosphoribosylformylglycinamidine synthase</fullName>
        <ecNumber evidence="5">6.3.5.3</ecNumber>
    </recommendedName>
    <alternativeName>
        <fullName evidence="20">Formylglycinamide ribonucleotide amidotransferase</fullName>
    </alternativeName>
    <alternativeName>
        <fullName evidence="19">Formylglycinamide ribotide amidotransferase</fullName>
    </alternativeName>
</protein>
<dbReference type="InterPro" id="IPR010918">
    <property type="entry name" value="PurM-like_C_dom"/>
</dbReference>
<comment type="caution">
    <text evidence="23">The sequence shown here is derived from an EMBL/GenBank/DDBJ whole genome shotgun (WGS) entry which is preliminary data.</text>
</comment>
<evidence type="ECO:0000256" key="5">
    <source>
        <dbReference type="ARBA" id="ARBA00012747"/>
    </source>
</evidence>
<reference evidence="23 24" key="1">
    <citation type="journal article" date="2014" name="Genome Biol. Evol.">
        <title>The secreted proteins of Achlya hypogyna and Thraustotheca clavata identify the ancestral oomycete secretome and reveal gene acquisitions by horizontal gene transfer.</title>
        <authorList>
            <person name="Misner I."/>
            <person name="Blouin N."/>
            <person name="Leonard G."/>
            <person name="Richards T.A."/>
            <person name="Lane C.E."/>
        </authorList>
    </citation>
    <scope>NUCLEOTIDE SEQUENCE [LARGE SCALE GENOMIC DNA]</scope>
    <source>
        <strain evidence="23 24">ATCC 34112</strain>
    </source>
</reference>
<dbReference type="InterPro" id="IPR040707">
    <property type="entry name" value="FGAR-AT_N"/>
</dbReference>
<dbReference type="InterPro" id="IPR001698">
    <property type="entry name" value="CAPZB"/>
</dbReference>
<dbReference type="SMART" id="SM01211">
    <property type="entry name" value="GATase_5"/>
    <property type="match status" value="1"/>
</dbReference>
<dbReference type="SUPFAM" id="SSF55326">
    <property type="entry name" value="PurM N-terminal domain-like"/>
    <property type="match status" value="2"/>
</dbReference>
<dbReference type="CDD" id="cd02204">
    <property type="entry name" value="PurL_repeat2"/>
    <property type="match status" value="1"/>
</dbReference>
<dbReference type="FunFam" id="1.10.8.750:FF:000001">
    <property type="entry name" value="Putative phosphoribosylformylglycinamidine synthase"/>
    <property type="match status" value="1"/>
</dbReference>
<keyword evidence="8" id="KW-0436">Ligase</keyword>
<dbReference type="GO" id="GO:0006189">
    <property type="term" value="P:'de novo' IMP biosynthetic process"/>
    <property type="evidence" value="ECO:0007669"/>
    <property type="project" value="UniProtKB-UniPathway"/>
</dbReference>
<dbReference type="Pfam" id="PF18072">
    <property type="entry name" value="FGAR-AT_linker"/>
    <property type="match status" value="1"/>
</dbReference>
<evidence type="ECO:0000256" key="2">
    <source>
        <dbReference type="ARBA" id="ARBA00004920"/>
    </source>
</evidence>
<evidence type="ECO:0000256" key="14">
    <source>
        <dbReference type="ARBA" id="ARBA00022840"/>
    </source>
</evidence>
<dbReference type="Gene3D" id="3.30.1330.10">
    <property type="entry name" value="PurM-like, N-terminal domain"/>
    <property type="match status" value="2"/>
</dbReference>
<dbReference type="SUPFAM" id="SSF56042">
    <property type="entry name" value="PurM C-terminal domain-like"/>
    <property type="match status" value="2"/>
</dbReference>
<dbReference type="Gene3D" id="1.10.8.750">
    <property type="entry name" value="Phosphoribosylformylglycinamidine synthase, linker domain"/>
    <property type="match status" value="1"/>
</dbReference>
<dbReference type="GO" id="GO:0030036">
    <property type="term" value="P:actin cytoskeleton organization"/>
    <property type="evidence" value="ECO:0007669"/>
    <property type="project" value="InterPro"/>
</dbReference>
<dbReference type="Pfam" id="PF13507">
    <property type="entry name" value="GATase_5"/>
    <property type="match status" value="1"/>
</dbReference>
<dbReference type="PROSITE" id="PS51450">
    <property type="entry name" value="LRR"/>
    <property type="match status" value="3"/>
</dbReference>
<dbReference type="InterPro" id="IPR011009">
    <property type="entry name" value="Kinase-like_dom_sf"/>
</dbReference>
<dbReference type="InterPro" id="IPR001245">
    <property type="entry name" value="Ser-Thr/Tyr_kinase_cat_dom"/>
</dbReference>
<dbReference type="Gene3D" id="3.40.50.880">
    <property type="match status" value="1"/>
</dbReference>
<evidence type="ECO:0000256" key="7">
    <source>
        <dbReference type="ARBA" id="ARBA00022490"/>
    </source>
</evidence>
<dbReference type="GO" id="GO:0003779">
    <property type="term" value="F:actin binding"/>
    <property type="evidence" value="ECO:0007669"/>
    <property type="project" value="UniProtKB-KW"/>
</dbReference>
<evidence type="ECO:0000256" key="4">
    <source>
        <dbReference type="ARBA" id="ARBA00008608"/>
    </source>
</evidence>
<dbReference type="InterPro" id="IPR019771">
    <property type="entry name" value="F-actin_capping_bsu_CS"/>
</dbReference>
<evidence type="ECO:0000256" key="11">
    <source>
        <dbReference type="ARBA" id="ARBA00022737"/>
    </source>
</evidence>
<dbReference type="FunFam" id="3.30.1330.10:FF:000007">
    <property type="entry name" value="Phosphoribosylformylglycinamidine synthase, putative"/>
    <property type="match status" value="1"/>
</dbReference>
<dbReference type="SUPFAM" id="SSF52317">
    <property type="entry name" value="Class I glutamine amidotransferase-like"/>
    <property type="match status" value="1"/>
</dbReference>
<keyword evidence="15" id="KW-0460">Magnesium</keyword>
<dbReference type="InterPro" id="IPR036676">
    <property type="entry name" value="PurM-like_C_sf"/>
</dbReference>
<evidence type="ECO:0000256" key="20">
    <source>
        <dbReference type="ARBA" id="ARBA00032632"/>
    </source>
</evidence>
<evidence type="ECO:0000256" key="6">
    <source>
        <dbReference type="ARBA" id="ARBA00022467"/>
    </source>
</evidence>
<evidence type="ECO:0000256" key="9">
    <source>
        <dbReference type="ARBA" id="ARBA00022614"/>
    </source>
</evidence>
<keyword evidence="24" id="KW-1185">Reference proteome</keyword>
<accession>A0A1W0A9U7</accession>
<evidence type="ECO:0000256" key="19">
    <source>
        <dbReference type="ARBA" id="ARBA00029823"/>
    </source>
</evidence>
<keyword evidence="18" id="KW-0206">Cytoskeleton</keyword>
<dbReference type="InterPro" id="IPR043175">
    <property type="entry name" value="CAPZB_N"/>
</dbReference>
<dbReference type="Pfam" id="PF07714">
    <property type="entry name" value="PK_Tyr_Ser-Thr"/>
    <property type="match status" value="1"/>
</dbReference>
<dbReference type="Pfam" id="PF22689">
    <property type="entry name" value="FGAR-AT_PurM_N-like"/>
    <property type="match status" value="1"/>
</dbReference>
<dbReference type="PROSITE" id="PS51273">
    <property type="entry name" value="GATASE_TYPE_1"/>
    <property type="match status" value="1"/>
</dbReference>
<dbReference type="InterPro" id="IPR010073">
    <property type="entry name" value="PurL_large"/>
</dbReference>
<dbReference type="PROSITE" id="PS50011">
    <property type="entry name" value="PROTEIN_KINASE_DOM"/>
    <property type="match status" value="1"/>
</dbReference>
<keyword evidence="10" id="KW-0479">Metal-binding</keyword>
<comment type="subcellular location">
    <subcellularLocation>
        <location evidence="1">Cytoplasm</location>
        <location evidence="1">Cytoskeleton</location>
    </subcellularLocation>
</comment>
<dbReference type="SMART" id="SM00364">
    <property type="entry name" value="LRR_BAC"/>
    <property type="match status" value="5"/>
</dbReference>
<dbReference type="PANTHER" id="PTHR10099">
    <property type="entry name" value="PHOSPHORIBOSYLFORMYLGLYCINAMIDINE SYNTHASE"/>
    <property type="match status" value="1"/>
</dbReference>
<dbReference type="InterPro" id="IPR000719">
    <property type="entry name" value="Prot_kinase_dom"/>
</dbReference>
<keyword evidence="16" id="KW-0315">Glutamine amidotransferase</keyword>
<keyword evidence="7" id="KW-0963">Cytoplasm</keyword>
<dbReference type="PROSITE" id="PS00231">
    <property type="entry name" value="F_ACTIN_CAPPING_BETA"/>
    <property type="match status" value="1"/>
</dbReference>
<dbReference type="GO" id="GO:0008290">
    <property type="term" value="C:F-actin capping protein complex"/>
    <property type="evidence" value="ECO:0007669"/>
    <property type="project" value="InterPro"/>
</dbReference>
<dbReference type="SUPFAM" id="SSF52058">
    <property type="entry name" value="L domain-like"/>
    <property type="match status" value="1"/>
</dbReference>
<dbReference type="InterPro" id="IPR029062">
    <property type="entry name" value="Class_I_gatase-like"/>
</dbReference>
<organism evidence="23 24">
    <name type="scientific">Thraustotheca clavata</name>
    <dbReference type="NCBI Taxonomy" id="74557"/>
    <lineage>
        <taxon>Eukaryota</taxon>
        <taxon>Sar</taxon>
        <taxon>Stramenopiles</taxon>
        <taxon>Oomycota</taxon>
        <taxon>Saprolegniomycetes</taxon>
        <taxon>Saprolegniales</taxon>
        <taxon>Achlyaceae</taxon>
        <taxon>Thraustotheca</taxon>
    </lineage>
</organism>
<dbReference type="InterPro" id="IPR001611">
    <property type="entry name" value="Leu-rich_rpt"/>
</dbReference>